<comment type="caution">
    <text evidence="1">The sequence shown here is derived from an EMBL/GenBank/DDBJ whole genome shotgun (WGS) entry which is preliminary data.</text>
</comment>
<dbReference type="AlphaFoldDB" id="A0A9J5WSV3"/>
<protein>
    <submittedName>
        <fullName evidence="1">Uncharacterized protein</fullName>
    </submittedName>
</protein>
<evidence type="ECO:0000313" key="1">
    <source>
        <dbReference type="EMBL" id="KAG5578212.1"/>
    </source>
</evidence>
<dbReference type="Proteomes" id="UP000824120">
    <property type="component" value="Chromosome 11"/>
</dbReference>
<gene>
    <name evidence="1" type="ORF">H5410_058346</name>
</gene>
<sequence length="73" mass="8258">MIPCLKSERVKTTLALFQCFSEQQSLHSLSLKYSSSLFSFLFSVQNSDPGPVFAESFLLMGLETYMLAYDNGY</sequence>
<keyword evidence="2" id="KW-1185">Reference proteome</keyword>
<proteinExistence type="predicted"/>
<organism evidence="1 2">
    <name type="scientific">Solanum commersonii</name>
    <name type="common">Commerson's wild potato</name>
    <name type="synonym">Commerson's nightshade</name>
    <dbReference type="NCBI Taxonomy" id="4109"/>
    <lineage>
        <taxon>Eukaryota</taxon>
        <taxon>Viridiplantae</taxon>
        <taxon>Streptophyta</taxon>
        <taxon>Embryophyta</taxon>
        <taxon>Tracheophyta</taxon>
        <taxon>Spermatophyta</taxon>
        <taxon>Magnoliopsida</taxon>
        <taxon>eudicotyledons</taxon>
        <taxon>Gunneridae</taxon>
        <taxon>Pentapetalae</taxon>
        <taxon>asterids</taxon>
        <taxon>lamiids</taxon>
        <taxon>Solanales</taxon>
        <taxon>Solanaceae</taxon>
        <taxon>Solanoideae</taxon>
        <taxon>Solaneae</taxon>
        <taxon>Solanum</taxon>
    </lineage>
</organism>
<name>A0A9J5WSV3_SOLCO</name>
<dbReference type="EMBL" id="JACXVP010000011">
    <property type="protein sequence ID" value="KAG5578212.1"/>
    <property type="molecule type" value="Genomic_DNA"/>
</dbReference>
<accession>A0A9J5WSV3</accession>
<evidence type="ECO:0000313" key="2">
    <source>
        <dbReference type="Proteomes" id="UP000824120"/>
    </source>
</evidence>
<reference evidence="1 2" key="1">
    <citation type="submission" date="2020-09" db="EMBL/GenBank/DDBJ databases">
        <title>De no assembly of potato wild relative species, Solanum commersonii.</title>
        <authorList>
            <person name="Cho K."/>
        </authorList>
    </citation>
    <scope>NUCLEOTIDE SEQUENCE [LARGE SCALE GENOMIC DNA]</scope>
    <source>
        <strain evidence="1">LZ3.2</strain>
        <tissue evidence="1">Leaf</tissue>
    </source>
</reference>